<feature type="transmembrane region" description="Helical" evidence="2">
    <location>
        <begin position="206"/>
        <end position="224"/>
    </location>
</feature>
<dbReference type="AlphaFoldDB" id="M7U1C3"/>
<accession>M7U1C3</accession>
<dbReference type="KEGG" id="ela:UCREL1_205"/>
<feature type="transmembrane region" description="Helical" evidence="2">
    <location>
        <begin position="230"/>
        <end position="250"/>
    </location>
</feature>
<feature type="transmembrane region" description="Helical" evidence="2">
    <location>
        <begin position="348"/>
        <end position="369"/>
    </location>
</feature>
<dbReference type="HOGENOM" id="CLU_612649_0_0_1"/>
<keyword evidence="4" id="KW-1185">Reference proteome</keyword>
<dbReference type="EMBL" id="KB705389">
    <property type="protein sequence ID" value="EMR72735.1"/>
    <property type="molecule type" value="Genomic_DNA"/>
</dbReference>
<keyword evidence="2" id="KW-0812">Transmembrane</keyword>
<sequence>MSNTSTELACLNIGNDTFECCTSEDPSSRACQAAFPAFSNGEDGILDKGCRDDFLTEDAPGCIAGCQRLGLLYGSYLQDGDINASGRGPIERFASCVNVPAIAKAKAKAPDSLPEGFMAQARHIEDVTDDGLVNVTSAVWTSRKKKGRAKYTSRPSNQPEEQALKTPSNEPGEGEGIAPTASGASTEQETDSLWYILLEEFHKTQCLFVATLMIASLTLHIYGHDMLQNFLLMPISLNGILPVAFTYFLLVSHNSNIRSPSGFGLAALTVIVYALSSVVYWSLYAQFLPFSSNTSTPGIFSAVSSSLSAIPACGHYSAFALCPKIPAYQASLGDIEGAGDKLLVLTPVIWAFSTVVLLALLASQFRYYYYHWRRRRLHHEHQHDEEDFKSAAAVFRPPWVGRQTTEAAASHASKRIRGSIISLTFSEVAYIVATMAFLAGMGMQLSLLSVPWTLELVDPDGWSFGQVVAVTIWVPPLVELLYEFEQKRRRRRERRAKRIASSELTTA</sequence>
<keyword evidence="2" id="KW-0472">Membrane</keyword>
<feature type="compositionally biased region" description="Polar residues" evidence="1">
    <location>
        <begin position="153"/>
        <end position="169"/>
    </location>
</feature>
<evidence type="ECO:0000313" key="3">
    <source>
        <dbReference type="EMBL" id="EMR72735.1"/>
    </source>
</evidence>
<proteinExistence type="predicted"/>
<evidence type="ECO:0000256" key="1">
    <source>
        <dbReference type="SAM" id="MobiDB-lite"/>
    </source>
</evidence>
<reference evidence="4" key="1">
    <citation type="journal article" date="2013" name="Genome Announc.">
        <title>Draft genome sequence of the grapevine dieback fungus Eutypa lata UCR-EL1.</title>
        <authorList>
            <person name="Blanco-Ulate B."/>
            <person name="Rolshausen P.E."/>
            <person name="Cantu D."/>
        </authorList>
    </citation>
    <scope>NUCLEOTIDE SEQUENCE [LARGE SCALE GENOMIC DNA]</scope>
    <source>
        <strain evidence="4">UCR-EL1</strain>
    </source>
</reference>
<protein>
    <submittedName>
        <fullName evidence="3">Uncharacterized protein</fullName>
    </submittedName>
</protein>
<feature type="region of interest" description="Disordered" evidence="1">
    <location>
        <begin position="146"/>
        <end position="186"/>
    </location>
</feature>
<gene>
    <name evidence="3" type="ORF">UCREL1_205</name>
</gene>
<dbReference type="OrthoDB" id="4582561at2759"/>
<evidence type="ECO:0000313" key="4">
    <source>
        <dbReference type="Proteomes" id="UP000012174"/>
    </source>
</evidence>
<evidence type="ECO:0000256" key="2">
    <source>
        <dbReference type="SAM" id="Phobius"/>
    </source>
</evidence>
<name>M7U1C3_EUTLA</name>
<organism evidence="3 4">
    <name type="scientific">Eutypa lata (strain UCR-EL1)</name>
    <name type="common">Grapevine dieback disease fungus</name>
    <name type="synonym">Eutypa armeniacae</name>
    <dbReference type="NCBI Taxonomy" id="1287681"/>
    <lineage>
        <taxon>Eukaryota</taxon>
        <taxon>Fungi</taxon>
        <taxon>Dikarya</taxon>
        <taxon>Ascomycota</taxon>
        <taxon>Pezizomycotina</taxon>
        <taxon>Sordariomycetes</taxon>
        <taxon>Xylariomycetidae</taxon>
        <taxon>Xylariales</taxon>
        <taxon>Diatrypaceae</taxon>
        <taxon>Eutypa</taxon>
    </lineage>
</organism>
<feature type="transmembrane region" description="Helical" evidence="2">
    <location>
        <begin position="461"/>
        <end position="482"/>
    </location>
</feature>
<dbReference type="STRING" id="1287681.M7U1C3"/>
<feature type="transmembrane region" description="Helical" evidence="2">
    <location>
        <begin position="262"/>
        <end position="283"/>
    </location>
</feature>
<dbReference type="Proteomes" id="UP000012174">
    <property type="component" value="Unassembled WGS sequence"/>
</dbReference>
<feature type="transmembrane region" description="Helical" evidence="2">
    <location>
        <begin position="420"/>
        <end position="441"/>
    </location>
</feature>
<keyword evidence="2" id="KW-1133">Transmembrane helix</keyword>